<evidence type="ECO:0000256" key="2">
    <source>
        <dbReference type="ARBA" id="ARBA00012329"/>
    </source>
</evidence>
<dbReference type="AlphaFoldDB" id="A0A9W7A5L9"/>
<dbReference type="NCBIfam" id="NF033503">
    <property type="entry name" value="LarB"/>
    <property type="match status" value="1"/>
</dbReference>
<dbReference type="PANTHER" id="PTHR43064">
    <property type="entry name" value="PHOSPHORIBOSYLAMINOIMIDAZOLE CARBOXYLASE-RELATED"/>
    <property type="match status" value="1"/>
</dbReference>
<evidence type="ECO:0000256" key="1">
    <source>
        <dbReference type="ARBA" id="ARBA00004747"/>
    </source>
</evidence>
<dbReference type="GO" id="GO:0006189">
    <property type="term" value="P:'de novo' IMP biosynthetic process"/>
    <property type="evidence" value="ECO:0007669"/>
    <property type="project" value="InterPro"/>
</dbReference>
<feature type="domain" description="PurE" evidence="3">
    <location>
        <begin position="182"/>
        <end position="316"/>
    </location>
</feature>
<evidence type="ECO:0000313" key="5">
    <source>
        <dbReference type="Proteomes" id="UP001165122"/>
    </source>
</evidence>
<organism evidence="4 5">
    <name type="scientific">Triparma laevis f. longispina</name>
    <dbReference type="NCBI Taxonomy" id="1714387"/>
    <lineage>
        <taxon>Eukaryota</taxon>
        <taxon>Sar</taxon>
        <taxon>Stramenopiles</taxon>
        <taxon>Ochrophyta</taxon>
        <taxon>Bolidophyceae</taxon>
        <taxon>Parmales</taxon>
        <taxon>Triparmaceae</taxon>
        <taxon>Triparma</taxon>
    </lineage>
</organism>
<dbReference type="SMART" id="SM01001">
    <property type="entry name" value="AIRC"/>
    <property type="match status" value="1"/>
</dbReference>
<dbReference type="GO" id="GO:0016787">
    <property type="term" value="F:hydrolase activity"/>
    <property type="evidence" value="ECO:0007669"/>
    <property type="project" value="InterPro"/>
</dbReference>
<keyword evidence="5" id="KW-1185">Reference proteome</keyword>
<comment type="pathway">
    <text evidence="1">Purine metabolism; IMP biosynthesis via de novo pathway; 5-amino-1-(5-phospho-D-ribosyl)imidazole-4-carboxylate from 5-amino-1-(5-phospho-D-ribosyl)imidazole (carboxylase route): step 1/1.</text>
</comment>
<dbReference type="PANTHER" id="PTHR43064:SF1">
    <property type="entry name" value="SLL1489 PROTEIN"/>
    <property type="match status" value="1"/>
</dbReference>
<dbReference type="InterPro" id="IPR000031">
    <property type="entry name" value="PurE_dom"/>
</dbReference>
<dbReference type="SUPFAM" id="SSF52255">
    <property type="entry name" value="N5-CAIR mutase (phosphoribosylaminoimidazole carboxylase, PurE)"/>
    <property type="match status" value="1"/>
</dbReference>
<gene>
    <name evidence="4" type="ORF">TrLO_g6134</name>
</gene>
<accession>A0A9W7A5L9</accession>
<dbReference type="InterPro" id="IPR039476">
    <property type="entry name" value="P2CMN_synthase_LarB"/>
</dbReference>
<dbReference type="EC" id="4.1.1.21" evidence="2"/>
<dbReference type="EMBL" id="BRXW01000527">
    <property type="protein sequence ID" value="GMH63337.1"/>
    <property type="molecule type" value="Genomic_DNA"/>
</dbReference>
<dbReference type="GO" id="GO:0004638">
    <property type="term" value="F:phosphoribosylaminoimidazole carboxylase activity"/>
    <property type="evidence" value="ECO:0007669"/>
    <property type="project" value="UniProtKB-EC"/>
</dbReference>
<dbReference type="Gene3D" id="3.40.50.1970">
    <property type="match status" value="1"/>
</dbReference>
<protein>
    <recommendedName>
        <fullName evidence="2">phosphoribosylaminoimidazole carboxylase</fullName>
        <ecNumber evidence="2">4.1.1.21</ecNumber>
    </recommendedName>
</protein>
<sequence>MLAFRATVSRFTSQALVCSGARNRFIHVGARKNFDLRVRRFSEGNGGGIDEEVGIPKNEGLGIRLNEAALSDFLGVVCEGGGVANPLEGVAELDHARRERTNFPEVVFGENKTASQISSILSSLLTNSTSTLPVLATRVSPKVYSEVAALYSGPGTLTYHDLSRIIKLDPDSPPPPIPSTRKSVIIATAGTTDIPIAEEALLTLSSSSVNTIPVYDCGVAGLHRILKKLPILTSPDVGCIIVCAGMDGALPSVISGLVKCPVIAVPTSIGYGASFGGVSAMGTMLNSCSPGVSVVNIDNGFGAACVAYKIVTGNES</sequence>
<evidence type="ECO:0000259" key="3">
    <source>
        <dbReference type="SMART" id="SM01001"/>
    </source>
</evidence>
<dbReference type="Proteomes" id="UP001165122">
    <property type="component" value="Unassembled WGS sequence"/>
</dbReference>
<reference evidence="5" key="1">
    <citation type="journal article" date="2023" name="Commun. Biol.">
        <title>Genome analysis of Parmales, the sister group of diatoms, reveals the evolutionary specialization of diatoms from phago-mixotrophs to photoautotrophs.</title>
        <authorList>
            <person name="Ban H."/>
            <person name="Sato S."/>
            <person name="Yoshikawa S."/>
            <person name="Yamada K."/>
            <person name="Nakamura Y."/>
            <person name="Ichinomiya M."/>
            <person name="Sato N."/>
            <person name="Blanc-Mathieu R."/>
            <person name="Endo H."/>
            <person name="Kuwata A."/>
            <person name="Ogata H."/>
        </authorList>
    </citation>
    <scope>NUCLEOTIDE SEQUENCE [LARGE SCALE GENOMIC DNA]</scope>
    <source>
        <strain evidence="5">NIES 3700</strain>
    </source>
</reference>
<evidence type="ECO:0000313" key="4">
    <source>
        <dbReference type="EMBL" id="GMH63337.1"/>
    </source>
</evidence>
<proteinExistence type="predicted"/>
<comment type="caution">
    <text evidence="4">The sequence shown here is derived from an EMBL/GenBank/DDBJ whole genome shotgun (WGS) entry which is preliminary data.</text>
</comment>
<dbReference type="OrthoDB" id="10062183at2759"/>
<dbReference type="Pfam" id="PF00731">
    <property type="entry name" value="AIRC"/>
    <property type="match status" value="1"/>
</dbReference>
<name>A0A9W7A5L9_9STRA</name>